<protein>
    <submittedName>
        <fullName evidence="2">Catechol 2,3-dioxygenase</fullName>
    </submittedName>
</protein>
<proteinExistence type="predicted"/>
<feature type="domain" description="VOC" evidence="1">
    <location>
        <begin position="191"/>
        <end position="305"/>
    </location>
</feature>
<dbReference type="PANTHER" id="PTHR43279">
    <property type="entry name" value="CATECHOL-2,3-DIOXYGENASE"/>
    <property type="match status" value="1"/>
</dbReference>
<dbReference type="InterPro" id="IPR029068">
    <property type="entry name" value="Glyas_Bleomycin-R_OHBP_Dase"/>
</dbReference>
<dbReference type="RefSeq" id="WP_181441042.1">
    <property type="nucleotide sequence ID" value="NZ_QJJV01000017.1"/>
</dbReference>
<dbReference type="Proteomes" id="UP000247515">
    <property type="component" value="Unassembled WGS sequence"/>
</dbReference>
<dbReference type="EMBL" id="QJJV01000017">
    <property type="protein sequence ID" value="PXX12553.1"/>
    <property type="molecule type" value="Genomic_DNA"/>
</dbReference>
<comment type="caution">
    <text evidence="2">The sequence shown here is derived from an EMBL/GenBank/DDBJ whole genome shotgun (WGS) entry which is preliminary data.</text>
</comment>
<dbReference type="SUPFAM" id="SSF54593">
    <property type="entry name" value="Glyoxalase/Bleomycin resistance protein/Dihydroxybiphenyl dioxygenase"/>
    <property type="match status" value="2"/>
</dbReference>
<dbReference type="PROSITE" id="PS51819">
    <property type="entry name" value="VOC"/>
    <property type="match status" value="2"/>
</dbReference>
<evidence type="ECO:0000313" key="3">
    <source>
        <dbReference type="Proteomes" id="UP000247515"/>
    </source>
</evidence>
<dbReference type="InterPro" id="IPR037523">
    <property type="entry name" value="VOC_core"/>
</dbReference>
<organism evidence="2 3">
    <name type="scientific">Paraburkholderia tropica</name>
    <dbReference type="NCBI Taxonomy" id="92647"/>
    <lineage>
        <taxon>Bacteria</taxon>
        <taxon>Pseudomonadati</taxon>
        <taxon>Pseudomonadota</taxon>
        <taxon>Betaproteobacteria</taxon>
        <taxon>Burkholderiales</taxon>
        <taxon>Burkholderiaceae</taxon>
        <taxon>Paraburkholderia</taxon>
    </lineage>
</organism>
<sequence length="324" mass="35513">MQQSALVPTQKQAFFHPRRLAHTNLYVTDLDATMRFYTEVVGLEEVYRTPLAGGGFVSNGSTHHDLGFITADGPAGRPRQAKAGQLNHLGFELETELALVEGYERASASGEKFLRTADHDVAHSVYGSDPDANTYELYADVVTDWRNQRSGTVTKAKPIWTPGSTPPIEQPMYHPSPALKRTESAVFHPERTTGAAIVTGRLQEMSRYYEEVVGLRIVSRGSDGNLAVLAGTTGEPCLTLIQSSGSQGIGYHHVSMVVADAFDLEESVKRAIGQGLPIVADVNFMNRRAVTLRDLDGFLIQFHCDQGGEFNLDLINRELALQLL</sequence>
<feature type="domain" description="VOC" evidence="1">
    <location>
        <begin position="19"/>
        <end position="140"/>
    </location>
</feature>
<dbReference type="PANTHER" id="PTHR43279:SF1">
    <property type="entry name" value="CATECHOL-2,3-DIOXYGENASE"/>
    <property type="match status" value="1"/>
</dbReference>
<evidence type="ECO:0000259" key="1">
    <source>
        <dbReference type="PROSITE" id="PS51819"/>
    </source>
</evidence>
<dbReference type="Pfam" id="PF00903">
    <property type="entry name" value="Glyoxalase"/>
    <property type="match status" value="2"/>
</dbReference>
<gene>
    <name evidence="2" type="ORF">C7400_117157</name>
</gene>
<keyword evidence="3" id="KW-1185">Reference proteome</keyword>
<dbReference type="InterPro" id="IPR004360">
    <property type="entry name" value="Glyas_Fos-R_dOase_dom"/>
</dbReference>
<name>A0ABX5MJ07_9BURK</name>
<accession>A0ABX5MJ07</accession>
<dbReference type="CDD" id="cd06587">
    <property type="entry name" value="VOC"/>
    <property type="match status" value="2"/>
</dbReference>
<evidence type="ECO:0000313" key="2">
    <source>
        <dbReference type="EMBL" id="PXX12553.1"/>
    </source>
</evidence>
<dbReference type="Gene3D" id="3.10.180.10">
    <property type="entry name" value="2,3-Dihydroxybiphenyl 1,2-Dioxygenase, domain 1"/>
    <property type="match status" value="2"/>
</dbReference>
<reference evidence="2 3" key="1">
    <citation type="submission" date="2018-05" db="EMBL/GenBank/DDBJ databases">
        <title>Genomic Encyclopedia of Type Strains, Phase IV (KMG-V): Genome sequencing to study the core and pangenomes of soil and plant-associated prokaryotes.</title>
        <authorList>
            <person name="Whitman W."/>
        </authorList>
    </citation>
    <scope>NUCLEOTIDE SEQUENCE [LARGE SCALE GENOMIC DNA]</scope>
    <source>
        <strain evidence="2 3">SIr-6563</strain>
    </source>
</reference>